<gene>
    <name evidence="4" type="ORF">RPR59_02075</name>
</gene>
<feature type="domain" description="MobA-like NTP transferase" evidence="3">
    <location>
        <begin position="5"/>
        <end position="128"/>
    </location>
</feature>
<organism evidence="4 5">
    <name type="scientific">Stakelama saccharophila</name>
    <dbReference type="NCBI Taxonomy" id="3075605"/>
    <lineage>
        <taxon>Bacteria</taxon>
        <taxon>Pseudomonadati</taxon>
        <taxon>Pseudomonadota</taxon>
        <taxon>Alphaproteobacteria</taxon>
        <taxon>Sphingomonadales</taxon>
        <taxon>Sphingomonadaceae</taxon>
        <taxon>Stakelama</taxon>
    </lineage>
</organism>
<dbReference type="InterPro" id="IPR029044">
    <property type="entry name" value="Nucleotide-diphossugar_trans"/>
</dbReference>
<name>A0ABZ0BCQ3_9SPHN</name>
<evidence type="ECO:0000256" key="1">
    <source>
        <dbReference type="ARBA" id="ARBA00022679"/>
    </source>
</evidence>
<accession>A0ABZ0BCQ3</accession>
<dbReference type="Proteomes" id="UP001302249">
    <property type="component" value="Chromosome"/>
</dbReference>
<keyword evidence="2" id="KW-0460">Magnesium</keyword>
<dbReference type="RefSeq" id="WP_313916169.1">
    <property type="nucleotide sequence ID" value="NZ_CP135076.1"/>
</dbReference>
<dbReference type="SUPFAM" id="SSF53448">
    <property type="entry name" value="Nucleotide-diphospho-sugar transferases"/>
    <property type="match status" value="1"/>
</dbReference>
<evidence type="ECO:0000313" key="5">
    <source>
        <dbReference type="Proteomes" id="UP001302249"/>
    </source>
</evidence>
<keyword evidence="5" id="KW-1185">Reference proteome</keyword>
<dbReference type="InterPro" id="IPR025877">
    <property type="entry name" value="MobA-like_NTP_Trfase"/>
</dbReference>
<dbReference type="PANTHER" id="PTHR19136">
    <property type="entry name" value="MOLYBDENUM COFACTOR GUANYLYLTRANSFERASE"/>
    <property type="match status" value="1"/>
</dbReference>
<keyword evidence="1 4" id="KW-0808">Transferase</keyword>
<evidence type="ECO:0000313" key="4">
    <source>
        <dbReference type="EMBL" id="WNO54069.1"/>
    </source>
</evidence>
<dbReference type="EMBL" id="CP135076">
    <property type="protein sequence ID" value="WNO54069.1"/>
    <property type="molecule type" value="Genomic_DNA"/>
</dbReference>
<dbReference type="GO" id="GO:0016740">
    <property type="term" value="F:transferase activity"/>
    <property type="evidence" value="ECO:0007669"/>
    <property type="project" value="UniProtKB-KW"/>
</dbReference>
<protein>
    <submittedName>
        <fullName evidence="4">NTP transferase domain-containing protein</fullName>
    </submittedName>
</protein>
<dbReference type="Gene3D" id="3.90.550.10">
    <property type="entry name" value="Spore Coat Polysaccharide Biosynthesis Protein SpsA, Chain A"/>
    <property type="match status" value="1"/>
</dbReference>
<reference evidence="4 5" key="1">
    <citation type="submission" date="2023-09" db="EMBL/GenBank/DDBJ databases">
        <authorList>
            <person name="Rey-Velasco X."/>
        </authorList>
    </citation>
    <scope>NUCLEOTIDE SEQUENCE [LARGE SCALE GENOMIC DNA]</scope>
    <source>
        <strain evidence="4 5">W311</strain>
    </source>
</reference>
<proteinExistence type="predicted"/>
<sequence length="252" mass="26430">MRFDAVILAGSRGPQDALAHHAGVSDKALISFEGRPMLAHVIAAVRSAGAGRIAVSSNSAPVRALAQQCGAEVLDAAAGPSGSAAAALDHLGTPLLVATADHPLLQREWITQFLAACPAYADIAALLAERSVVEAAAPETRRTYLRFADGDWSGCNLFFCATPAARGAIDLWRSIEADRKRPWRIVRRLGPRMLLGYLTGRLALATAVRRLGALTGARAAIVASPFGEAAIDVDKPADIALVRDLLAARRTG</sequence>
<dbReference type="Pfam" id="PF12804">
    <property type="entry name" value="NTP_transf_3"/>
    <property type="match status" value="1"/>
</dbReference>
<dbReference type="PANTHER" id="PTHR19136:SF81">
    <property type="entry name" value="MOLYBDENUM COFACTOR GUANYLYLTRANSFERASE"/>
    <property type="match status" value="1"/>
</dbReference>
<evidence type="ECO:0000256" key="2">
    <source>
        <dbReference type="ARBA" id="ARBA00022842"/>
    </source>
</evidence>
<evidence type="ECO:0000259" key="3">
    <source>
        <dbReference type="Pfam" id="PF12804"/>
    </source>
</evidence>